<name>A0A9K3JEJ0_HELAN</name>
<evidence type="ECO:0000313" key="1">
    <source>
        <dbReference type="EMBL" id="KAF5812935.1"/>
    </source>
</evidence>
<comment type="caution">
    <text evidence="1">The sequence shown here is derived from an EMBL/GenBank/DDBJ whole genome shotgun (WGS) entry which is preliminary data.</text>
</comment>
<keyword evidence="2" id="KW-1185">Reference proteome</keyword>
<reference evidence="1" key="1">
    <citation type="journal article" date="2017" name="Nature">
        <title>The sunflower genome provides insights into oil metabolism, flowering and Asterid evolution.</title>
        <authorList>
            <person name="Badouin H."/>
            <person name="Gouzy J."/>
            <person name="Grassa C.J."/>
            <person name="Murat F."/>
            <person name="Staton S.E."/>
            <person name="Cottret L."/>
            <person name="Lelandais-Briere C."/>
            <person name="Owens G.L."/>
            <person name="Carrere S."/>
            <person name="Mayjonade B."/>
            <person name="Legrand L."/>
            <person name="Gill N."/>
            <person name="Kane N.C."/>
            <person name="Bowers J.E."/>
            <person name="Hubner S."/>
            <person name="Bellec A."/>
            <person name="Berard A."/>
            <person name="Berges H."/>
            <person name="Blanchet N."/>
            <person name="Boniface M.C."/>
            <person name="Brunel D."/>
            <person name="Catrice O."/>
            <person name="Chaidir N."/>
            <person name="Claudel C."/>
            <person name="Donnadieu C."/>
            <person name="Faraut T."/>
            <person name="Fievet G."/>
            <person name="Helmstetter N."/>
            <person name="King M."/>
            <person name="Knapp S.J."/>
            <person name="Lai Z."/>
            <person name="Le Paslier M.C."/>
            <person name="Lippi Y."/>
            <person name="Lorenzon L."/>
            <person name="Mandel J.R."/>
            <person name="Marage G."/>
            <person name="Marchand G."/>
            <person name="Marquand E."/>
            <person name="Bret-Mestries E."/>
            <person name="Morien E."/>
            <person name="Nambeesan S."/>
            <person name="Nguyen T."/>
            <person name="Pegot-Espagnet P."/>
            <person name="Pouilly N."/>
            <person name="Raftis F."/>
            <person name="Sallet E."/>
            <person name="Schiex T."/>
            <person name="Thomas J."/>
            <person name="Vandecasteele C."/>
            <person name="Vares D."/>
            <person name="Vear F."/>
            <person name="Vautrin S."/>
            <person name="Crespi M."/>
            <person name="Mangin B."/>
            <person name="Burke J.M."/>
            <person name="Salse J."/>
            <person name="Munos S."/>
            <person name="Vincourt P."/>
            <person name="Rieseberg L.H."/>
            <person name="Langlade N.B."/>
        </authorList>
    </citation>
    <scope>NUCLEOTIDE SEQUENCE</scope>
    <source>
        <tissue evidence="1">Leaves</tissue>
    </source>
</reference>
<accession>A0A9K3JEJ0</accession>
<dbReference type="Gramene" id="mRNA:HanXRQr2_Chr03g0092301">
    <property type="protein sequence ID" value="CDS:HanXRQr2_Chr03g0092301.1"/>
    <property type="gene ID" value="HanXRQr2_Chr03g0092301"/>
</dbReference>
<dbReference type="Proteomes" id="UP000215914">
    <property type="component" value="Unassembled WGS sequence"/>
</dbReference>
<gene>
    <name evidence="1" type="ORF">HanXRQr2_Chr03g0092301</name>
</gene>
<reference evidence="1" key="2">
    <citation type="submission" date="2020-06" db="EMBL/GenBank/DDBJ databases">
        <title>Helianthus annuus Genome sequencing and assembly Release 2.</title>
        <authorList>
            <person name="Gouzy J."/>
            <person name="Langlade N."/>
            <person name="Munos S."/>
        </authorList>
    </citation>
    <scope>NUCLEOTIDE SEQUENCE</scope>
    <source>
        <tissue evidence="1">Leaves</tissue>
    </source>
</reference>
<sequence length="52" mass="6085">MFQPTTDNPPSLAFCSVTGETTDRRSFFLSDGSFQVDDATRIRRREREKERE</sequence>
<evidence type="ECO:0000313" key="2">
    <source>
        <dbReference type="Proteomes" id="UP000215914"/>
    </source>
</evidence>
<protein>
    <submittedName>
        <fullName evidence="1">Uncharacterized protein</fullName>
    </submittedName>
</protein>
<dbReference type="AlphaFoldDB" id="A0A9K3JEJ0"/>
<dbReference type="EMBL" id="MNCJ02000318">
    <property type="protein sequence ID" value="KAF5812935.1"/>
    <property type="molecule type" value="Genomic_DNA"/>
</dbReference>
<proteinExistence type="predicted"/>
<organism evidence="1 2">
    <name type="scientific">Helianthus annuus</name>
    <name type="common">Common sunflower</name>
    <dbReference type="NCBI Taxonomy" id="4232"/>
    <lineage>
        <taxon>Eukaryota</taxon>
        <taxon>Viridiplantae</taxon>
        <taxon>Streptophyta</taxon>
        <taxon>Embryophyta</taxon>
        <taxon>Tracheophyta</taxon>
        <taxon>Spermatophyta</taxon>
        <taxon>Magnoliopsida</taxon>
        <taxon>eudicotyledons</taxon>
        <taxon>Gunneridae</taxon>
        <taxon>Pentapetalae</taxon>
        <taxon>asterids</taxon>
        <taxon>campanulids</taxon>
        <taxon>Asterales</taxon>
        <taxon>Asteraceae</taxon>
        <taxon>Asteroideae</taxon>
        <taxon>Heliantheae alliance</taxon>
        <taxon>Heliantheae</taxon>
        <taxon>Helianthus</taxon>
    </lineage>
</organism>